<gene>
    <name evidence="2" type="ORF">STSU_009485</name>
</gene>
<feature type="region of interest" description="Disordered" evidence="1">
    <location>
        <begin position="1"/>
        <end position="79"/>
    </location>
</feature>
<evidence type="ECO:0000313" key="2">
    <source>
        <dbReference type="EMBL" id="QKM67363.1"/>
    </source>
</evidence>
<keyword evidence="3" id="KW-1185">Reference proteome</keyword>
<evidence type="ECO:0000256" key="1">
    <source>
        <dbReference type="SAM" id="MobiDB-lite"/>
    </source>
</evidence>
<evidence type="ECO:0000313" key="3">
    <source>
        <dbReference type="Proteomes" id="UP000005940"/>
    </source>
</evidence>
<reference evidence="2 3" key="1">
    <citation type="journal article" date="2012" name="J. Bacteriol.">
        <title>Draft genome of Streptomyces tsukubaensis NRRL 18488, the producer of the clinically important immunosuppressant tacrolimus (FK506).</title>
        <authorList>
            <person name="Barreiro C."/>
            <person name="Prieto C."/>
            <person name="Sola-Landa A."/>
            <person name="Solera E."/>
            <person name="Martinez-Castro M."/>
            <person name="Perez-Redondo R."/>
            <person name="Garcia-Estrada C."/>
            <person name="Aparicio J.F."/>
            <person name="Fernandez-Martinez L.T."/>
            <person name="Santos-Aberturas J."/>
            <person name="Salehi-Najafabadi Z."/>
            <person name="Rodriguez-Garcia A."/>
            <person name="Tauch A."/>
            <person name="Martin J.F."/>
        </authorList>
    </citation>
    <scope>NUCLEOTIDE SEQUENCE [LARGE SCALE GENOMIC DNA]</scope>
    <source>
        <strain evidence="3">DSM 42081 / NBRC 108919 / NRRL 18488 / 9993</strain>
    </source>
</reference>
<organism evidence="2 3">
    <name type="scientific">Streptomyces tsukubensis (strain DSM 42081 / NBRC 108919 / NRRL 18488 / 9993)</name>
    <dbReference type="NCBI Taxonomy" id="1114943"/>
    <lineage>
        <taxon>Bacteria</taxon>
        <taxon>Bacillati</taxon>
        <taxon>Actinomycetota</taxon>
        <taxon>Actinomycetes</taxon>
        <taxon>Kitasatosporales</taxon>
        <taxon>Streptomycetaceae</taxon>
        <taxon>Streptomyces</taxon>
    </lineage>
</organism>
<dbReference type="EMBL" id="CP029159">
    <property type="protein sequence ID" value="QKM67363.1"/>
    <property type="molecule type" value="Genomic_DNA"/>
</dbReference>
<accession>I2N6Q4</accession>
<dbReference type="Proteomes" id="UP000005940">
    <property type="component" value="Chromosome"/>
</dbReference>
<protein>
    <submittedName>
        <fullName evidence="2">Uncharacterized protein</fullName>
    </submittedName>
</protein>
<proteinExistence type="predicted"/>
<sequence>MWTAFPSSDYYGGSVPLRDSRSTTDLAAPALEVRADGRPRSGSHVHHKPIGGGGAQLFPGSMATPTPQTFGVTPDDSDQNRRRARLVNQILSAYCNPAHIHQI</sequence>
<dbReference type="AlphaFoldDB" id="I2N6Q4"/>
<dbReference type="RefSeq" id="WP_006346450.1">
    <property type="nucleotide sequence ID" value="NZ_CP029159.1"/>
</dbReference>
<name>I2N6Q4_STRT9</name>